<dbReference type="OrthoDB" id="5864728at2759"/>
<feature type="region of interest" description="Disordered" evidence="1">
    <location>
        <begin position="16"/>
        <end position="55"/>
    </location>
</feature>
<accession>A0A0D8X8M5</accession>
<reference evidence="3" key="2">
    <citation type="journal article" date="2016" name="Sci. Rep.">
        <title>Dictyocaulus viviparus genome, variome and transcriptome elucidate lungworm biology and support future intervention.</title>
        <authorList>
            <person name="McNulty S.N."/>
            <person name="Strube C."/>
            <person name="Rosa B.A."/>
            <person name="Martin J.C."/>
            <person name="Tyagi R."/>
            <person name="Choi Y.J."/>
            <person name="Wang Q."/>
            <person name="Hallsworth Pepin K."/>
            <person name="Zhang X."/>
            <person name="Ozersky P."/>
            <person name="Wilson R.K."/>
            <person name="Sternberg P.W."/>
            <person name="Gasser R.B."/>
            <person name="Mitreva M."/>
        </authorList>
    </citation>
    <scope>NUCLEOTIDE SEQUENCE [LARGE SCALE GENOMIC DNA]</scope>
    <source>
        <strain evidence="3">HannoverDv2000</strain>
    </source>
</reference>
<protein>
    <submittedName>
        <fullName evidence="2">Uncharacterized protein</fullName>
    </submittedName>
</protein>
<evidence type="ECO:0000313" key="3">
    <source>
        <dbReference type="Proteomes" id="UP000053766"/>
    </source>
</evidence>
<evidence type="ECO:0000256" key="1">
    <source>
        <dbReference type="SAM" id="MobiDB-lite"/>
    </source>
</evidence>
<name>A0A0D8X8M5_DICVI</name>
<organism evidence="2 3">
    <name type="scientific">Dictyocaulus viviparus</name>
    <name type="common">Bovine lungworm</name>
    <dbReference type="NCBI Taxonomy" id="29172"/>
    <lineage>
        <taxon>Eukaryota</taxon>
        <taxon>Metazoa</taxon>
        <taxon>Ecdysozoa</taxon>
        <taxon>Nematoda</taxon>
        <taxon>Chromadorea</taxon>
        <taxon>Rhabditida</taxon>
        <taxon>Rhabditina</taxon>
        <taxon>Rhabditomorpha</taxon>
        <taxon>Strongyloidea</taxon>
        <taxon>Metastrongylidae</taxon>
        <taxon>Dictyocaulus</taxon>
    </lineage>
</organism>
<evidence type="ECO:0000313" key="2">
    <source>
        <dbReference type="EMBL" id="KJH40898.1"/>
    </source>
</evidence>
<feature type="compositionally biased region" description="Low complexity" evidence="1">
    <location>
        <begin position="23"/>
        <end position="39"/>
    </location>
</feature>
<dbReference type="Proteomes" id="UP000053766">
    <property type="component" value="Unassembled WGS sequence"/>
</dbReference>
<keyword evidence="3" id="KW-1185">Reference proteome</keyword>
<reference evidence="2 3" key="1">
    <citation type="submission" date="2013-11" db="EMBL/GenBank/DDBJ databases">
        <title>Draft genome of the bovine lungworm Dictyocaulus viviparus.</title>
        <authorList>
            <person name="Mitreva M."/>
        </authorList>
    </citation>
    <scope>NUCLEOTIDE SEQUENCE [LARGE SCALE GENOMIC DNA]</scope>
    <source>
        <strain evidence="2 3">HannoverDv2000</strain>
    </source>
</reference>
<gene>
    <name evidence="2" type="ORF">DICVIV_13138</name>
</gene>
<sequence length="156" mass="17247">MIMISFMHVDSMILKGDSKSTSEEPPATSTSSSVPSEGASRPETESQTPKTCDEVRTPSIVCTSLPMKDGPHRYRFVIPMVVLADINGRIYRLTTHYTVTTDRPKLEFKPLSIKFDGQLLWEKSPDLSQVIEAATSCSTGQGTFTEHSPISTYKNT</sequence>
<proteinExistence type="predicted"/>
<dbReference type="AlphaFoldDB" id="A0A0D8X8M5"/>
<dbReference type="EMBL" id="KN716978">
    <property type="protein sequence ID" value="KJH40898.1"/>
    <property type="molecule type" value="Genomic_DNA"/>
</dbReference>